<evidence type="ECO:0000313" key="5">
    <source>
        <dbReference type="EMBL" id="SNS99289.1"/>
    </source>
</evidence>
<feature type="signal peptide" evidence="3">
    <location>
        <begin position="1"/>
        <end position="19"/>
    </location>
</feature>
<keyword evidence="3" id="KW-0732">Signal</keyword>
<keyword evidence="1" id="KW-0175">Coiled coil</keyword>
<dbReference type="Proteomes" id="UP000198393">
    <property type="component" value="Unassembled WGS sequence"/>
</dbReference>
<organism evidence="5 6">
    <name type="scientific">Ekhidna lutea</name>
    <dbReference type="NCBI Taxonomy" id="447679"/>
    <lineage>
        <taxon>Bacteria</taxon>
        <taxon>Pseudomonadati</taxon>
        <taxon>Bacteroidota</taxon>
        <taxon>Cytophagia</taxon>
        <taxon>Cytophagales</taxon>
        <taxon>Reichenbachiellaceae</taxon>
        <taxon>Ekhidna</taxon>
    </lineage>
</organism>
<dbReference type="PROSITE" id="PS51688">
    <property type="entry name" value="ICA"/>
    <property type="match status" value="1"/>
</dbReference>
<dbReference type="OrthoDB" id="1001730at2"/>
<evidence type="ECO:0000256" key="3">
    <source>
        <dbReference type="SAM" id="SignalP"/>
    </source>
</evidence>
<keyword evidence="6" id="KW-1185">Reference proteome</keyword>
<dbReference type="InterPro" id="IPR030392">
    <property type="entry name" value="S74_ICA"/>
</dbReference>
<dbReference type="AlphaFoldDB" id="A0A239J0F8"/>
<evidence type="ECO:0000313" key="6">
    <source>
        <dbReference type="Proteomes" id="UP000198393"/>
    </source>
</evidence>
<evidence type="ECO:0000259" key="4">
    <source>
        <dbReference type="PROSITE" id="PS51688"/>
    </source>
</evidence>
<name>A0A239J0F8_EKHLU</name>
<dbReference type="RefSeq" id="WP_089356646.1">
    <property type="nucleotide sequence ID" value="NZ_FZPD01000003.1"/>
</dbReference>
<reference evidence="5 6" key="1">
    <citation type="submission" date="2017-06" db="EMBL/GenBank/DDBJ databases">
        <authorList>
            <person name="Kim H.J."/>
            <person name="Triplett B.A."/>
        </authorList>
    </citation>
    <scope>NUCLEOTIDE SEQUENCE [LARGE SCALE GENOMIC DNA]</scope>
    <source>
        <strain evidence="5 6">DSM 19307</strain>
    </source>
</reference>
<evidence type="ECO:0000256" key="1">
    <source>
        <dbReference type="SAM" id="Coils"/>
    </source>
</evidence>
<gene>
    <name evidence="5" type="ORF">SAMN05421640_1924</name>
</gene>
<dbReference type="Gene3D" id="1.10.10.10">
    <property type="entry name" value="Winged helix-like DNA-binding domain superfamily/Winged helix DNA-binding domain"/>
    <property type="match status" value="1"/>
</dbReference>
<dbReference type="Pfam" id="PF13884">
    <property type="entry name" value="Peptidase_S74"/>
    <property type="match status" value="1"/>
</dbReference>
<accession>A0A239J0F8</accession>
<sequence>MKKLFSLLLCLAIGGTLLAQKLPFQGRLVDNGKPYSGLATFEFSIASPTWSETIADVNVQDGYYSVVLGESTPLPDTLFQESPEVQMNISVNGEALSPVTLYSSFIPYADGPVQIDTVSSNSVQVLGINDNPKVNVFADNNGYDGAIVFKDSLDRTGAFITTDRGTGTGGYIQLNGRENADGTLKSAVVAGTIAQARQNSFLSLFGGNANDDGPQIMADLYASDIFIDGSQLPDGYRRGGLDLYNYYGNTTHNIFSEHVGTSTISNINLNASQDGGGPQFTLNLNSGDGVSTGGNISLRDVGEVETISLDGSTGTINAQQILIDGAPIEGSGGGILQPDSLRSKSVIVVGNSGETKADLNFFDPNNAGSLVLYGANDSTKVILGSASGGYAGFLGLYDSLRNIGAQLRVSNNGRGNLFTYNESHANVGWFGGYNNDGFAQLVSYDDTETFSGAALIGSFADGNLPEYYIEGSAQENFGLGRFRVTPLGNSAEETARLEINRSNGGGQAVLTIAQDDGGSDPTGTNGILELWGDESINVQIGSEGYEDHDLSSINLYGSVGDGGGWWYNSAQIATRRTGDGINEYGDISLNNNAAGSSNLTAYVSGNYAENGGGGLEFLDSLGTIRVVADGGNGYLSASNTISISRTDGSSAANLFHDGGDGGGISIQNSADFGTLFFGGNEGVLRINDASGTQQISLDGNSGTIDAQQILIQGQPLAPSSGGNIAPDSIETTFIKAFNAAGNEGVYLQGGTEGGTIQLSSPDATNSYNRATFFAGTTSNGENAFANVYGMNPTADGNSILINNYTTTNDVFGNPFSAGYRRGGSDFYDNEGTFLAAIGSNRDEAGGDPSGKSGLVMVNGPTTRNVYVSGQWWDNSELGIVQVFGQNDNGSGDFSSNIEIVADDQAGETSGRISVYNTANGGVVNETIFMTSFNGPSGGSLVELRDSLAITSISMDGQNGNISASGDVSGNTLTSSDGMVQTSDRRLKKNIADLENPLEKTLKMRGVSYQWKDENMSQRNQIGVIAQEVEEIYPEFVHTNDEGMKAVNYAQMTAVLIEAIKELNAKVASLENENNNLKASLEEVKQLRSEMDQLMKMLGNSKAASK</sequence>
<feature type="coiled-coil region" evidence="1">
    <location>
        <begin position="1052"/>
        <end position="1103"/>
    </location>
</feature>
<dbReference type="InterPro" id="IPR036388">
    <property type="entry name" value="WH-like_DNA-bd_sf"/>
</dbReference>
<feature type="region of interest" description="Disordered" evidence="2">
    <location>
        <begin position="960"/>
        <end position="980"/>
    </location>
</feature>
<feature type="domain" description="Peptidase S74" evidence="4">
    <location>
        <begin position="982"/>
        <end position="1073"/>
    </location>
</feature>
<protein>
    <submittedName>
        <fullName evidence="5">Chaperone of endosialidase</fullName>
    </submittedName>
</protein>
<feature type="chain" id="PRO_5013280611" evidence="3">
    <location>
        <begin position="20"/>
        <end position="1105"/>
    </location>
</feature>
<dbReference type="EMBL" id="FZPD01000003">
    <property type="protein sequence ID" value="SNS99289.1"/>
    <property type="molecule type" value="Genomic_DNA"/>
</dbReference>
<proteinExistence type="predicted"/>
<evidence type="ECO:0000256" key="2">
    <source>
        <dbReference type="SAM" id="MobiDB-lite"/>
    </source>
</evidence>